<dbReference type="RefSeq" id="WP_263817925.1">
    <property type="nucleotide sequence ID" value="NZ_JAOXHJ010000003.1"/>
</dbReference>
<organism evidence="2 3">
    <name type="scientific">Ureaplasma zalophigenitalium</name>
    <dbReference type="NCBI Taxonomy" id="907723"/>
    <lineage>
        <taxon>Bacteria</taxon>
        <taxon>Bacillati</taxon>
        <taxon>Mycoplasmatota</taxon>
        <taxon>Mycoplasmoidales</taxon>
        <taxon>Mycoplasmoidaceae</taxon>
        <taxon>Ureaplasma</taxon>
    </lineage>
</organism>
<dbReference type="Pfam" id="PF17349">
    <property type="entry name" value="DUF5378"/>
    <property type="match status" value="1"/>
</dbReference>
<dbReference type="Proteomes" id="UP001207252">
    <property type="component" value="Unassembled WGS sequence"/>
</dbReference>
<proteinExistence type="predicted"/>
<accession>A0ABT3BPD1</accession>
<feature type="transmembrane region" description="Helical" evidence="1">
    <location>
        <begin position="168"/>
        <end position="186"/>
    </location>
</feature>
<keyword evidence="1" id="KW-0812">Transmembrane</keyword>
<feature type="transmembrane region" description="Helical" evidence="1">
    <location>
        <begin position="50"/>
        <end position="71"/>
    </location>
</feature>
<name>A0ABT3BPD1_9BACT</name>
<keyword evidence="3" id="KW-1185">Reference proteome</keyword>
<feature type="transmembrane region" description="Helical" evidence="1">
    <location>
        <begin position="129"/>
        <end position="148"/>
    </location>
</feature>
<evidence type="ECO:0000256" key="1">
    <source>
        <dbReference type="SAM" id="Phobius"/>
    </source>
</evidence>
<sequence length="297" mass="35545">MYYNHLLIIITFLLIAIIIVCAYVFQNKQIKTPYKKYLWWSNKHFIKSKWLLNCVICLVFLLYFILIRYSYDVNELITFQSRDPYYIQTHHYQYSFRYSKVLLLDWCPCVMIILILLGIFDFKQHLIQYFGFVSFSLGLFTIIGMAFQKPITYEDAFEYTFVGLGNDRLYFMMHFFMVIFGLINFLRIRSIHKLGIIMAHLFLIGYIVYANILAYSLHIDYNVGGFKIGDWYAENVYVSDAQFGVLASYLKLNWYYNLLIMISVVYLVIVLLCTAHLLFIYRLQNKLKIPFKKIWAQ</sequence>
<keyword evidence="1" id="KW-1133">Transmembrane helix</keyword>
<reference evidence="2 3" key="1">
    <citation type="journal article" date="2020" name="Int. J. Syst. Evol. Microbiol.">
        <title>Ureaplasma miroungigenitalium sp. nov. isolated from northern elephant seals (Mirounga angustirostris) and Ureaplasma zalophigenitalium sp. nov. isolated from California sea lions (Zalophus californianus).</title>
        <authorList>
            <person name="Volokhov D.V."/>
            <person name="Gulland F.M."/>
            <person name="Gao Y."/>
            <person name="Chizhikov V.E."/>
        </authorList>
    </citation>
    <scope>NUCLEOTIDE SEQUENCE [LARGE SCALE GENOMIC DNA]</scope>
    <source>
        <strain evidence="2 3">CSL7644-GEN</strain>
    </source>
</reference>
<comment type="caution">
    <text evidence="2">The sequence shown here is derived from an EMBL/GenBank/DDBJ whole genome shotgun (WGS) entry which is preliminary data.</text>
</comment>
<feature type="transmembrane region" description="Helical" evidence="1">
    <location>
        <begin position="6"/>
        <end position="25"/>
    </location>
</feature>
<feature type="transmembrane region" description="Helical" evidence="1">
    <location>
        <begin position="254"/>
        <end position="281"/>
    </location>
</feature>
<dbReference type="InterPro" id="IPR035319">
    <property type="entry name" value="DUF5378"/>
</dbReference>
<protein>
    <submittedName>
        <fullName evidence="2">DUF5378 domain-containing protein</fullName>
    </submittedName>
</protein>
<evidence type="ECO:0000313" key="3">
    <source>
        <dbReference type="Proteomes" id="UP001207252"/>
    </source>
</evidence>
<keyword evidence="1" id="KW-0472">Membrane</keyword>
<gene>
    <name evidence="2" type="ORF">OF365_01915</name>
</gene>
<feature type="transmembrane region" description="Helical" evidence="1">
    <location>
        <begin position="101"/>
        <end position="122"/>
    </location>
</feature>
<feature type="transmembrane region" description="Helical" evidence="1">
    <location>
        <begin position="198"/>
        <end position="217"/>
    </location>
</feature>
<dbReference type="EMBL" id="JAOXHJ010000003">
    <property type="protein sequence ID" value="MCV3754121.1"/>
    <property type="molecule type" value="Genomic_DNA"/>
</dbReference>
<evidence type="ECO:0000313" key="2">
    <source>
        <dbReference type="EMBL" id="MCV3754121.1"/>
    </source>
</evidence>